<evidence type="ECO:0000313" key="2">
    <source>
        <dbReference type="Proteomes" id="UP000644507"/>
    </source>
</evidence>
<dbReference type="AlphaFoldDB" id="A0A918WPE9"/>
<evidence type="ECO:0000313" key="1">
    <source>
        <dbReference type="EMBL" id="GHC65336.1"/>
    </source>
</evidence>
<dbReference type="Proteomes" id="UP000644507">
    <property type="component" value="Unassembled WGS sequence"/>
</dbReference>
<gene>
    <name evidence="1" type="ORF">GCM10007100_36360</name>
</gene>
<reference evidence="1" key="1">
    <citation type="journal article" date="2014" name="Int. J. Syst. Evol. Microbiol.">
        <title>Complete genome sequence of Corynebacterium casei LMG S-19264T (=DSM 44701T), isolated from a smear-ripened cheese.</title>
        <authorList>
            <consortium name="US DOE Joint Genome Institute (JGI-PGF)"/>
            <person name="Walter F."/>
            <person name="Albersmeier A."/>
            <person name="Kalinowski J."/>
            <person name="Ruckert C."/>
        </authorList>
    </citation>
    <scope>NUCLEOTIDE SEQUENCE</scope>
    <source>
        <strain evidence="1">KCTC 12988</strain>
    </source>
</reference>
<proteinExistence type="predicted"/>
<organism evidence="1 2">
    <name type="scientific">Roseibacillus persicicus</name>
    <dbReference type="NCBI Taxonomy" id="454148"/>
    <lineage>
        <taxon>Bacteria</taxon>
        <taxon>Pseudomonadati</taxon>
        <taxon>Verrucomicrobiota</taxon>
        <taxon>Verrucomicrobiia</taxon>
        <taxon>Verrucomicrobiales</taxon>
        <taxon>Verrucomicrobiaceae</taxon>
        <taxon>Roseibacillus</taxon>
    </lineage>
</organism>
<sequence>MALLGAMVALVGLSGCLEMESTISVKKDGSGTLTEKATFGAQMAAMMKMGAGQEGGEDPFADFSEEKLKEKAAQYGEGVEFVSVSKEDKDGGIVITSIYKFSDINKVTYNPNGMMDDEEVVPDEELKMFSFKDGELTVTFPNPAEEDFSFGDDEMGEEEMMMAAPMMAGLKITSKLEFEGGIETTNATYRDGNTVTLMSMNFDELMKNEGGLKVMSNLKKGSREDFAKAVKEIKGFEMESQEKVKVKLK</sequence>
<protein>
    <submittedName>
        <fullName evidence="1">Uncharacterized protein</fullName>
    </submittedName>
</protein>
<keyword evidence="2" id="KW-1185">Reference proteome</keyword>
<accession>A0A918WPE9</accession>
<dbReference type="EMBL" id="BMXI01000019">
    <property type="protein sequence ID" value="GHC65336.1"/>
    <property type="molecule type" value="Genomic_DNA"/>
</dbReference>
<name>A0A918WPE9_9BACT</name>
<comment type="caution">
    <text evidence="1">The sequence shown here is derived from an EMBL/GenBank/DDBJ whole genome shotgun (WGS) entry which is preliminary data.</text>
</comment>
<reference evidence="1" key="2">
    <citation type="submission" date="2020-09" db="EMBL/GenBank/DDBJ databases">
        <authorList>
            <person name="Sun Q."/>
            <person name="Kim S."/>
        </authorList>
    </citation>
    <scope>NUCLEOTIDE SEQUENCE</scope>
    <source>
        <strain evidence="1">KCTC 12988</strain>
    </source>
</reference>